<keyword evidence="2" id="KW-1185">Reference proteome</keyword>
<reference evidence="1 2" key="1">
    <citation type="submission" date="2021-03" db="EMBL/GenBank/DDBJ databases">
        <title>Enterococcal diversity collection.</title>
        <authorList>
            <person name="Gilmore M.S."/>
            <person name="Schwartzman J."/>
            <person name="Van Tyne D."/>
            <person name="Martin M."/>
            <person name="Earl A.M."/>
            <person name="Manson A.L."/>
            <person name="Straub T."/>
            <person name="Salamzade R."/>
            <person name="Saavedra J."/>
            <person name="Lebreton F."/>
            <person name="Prichula J."/>
            <person name="Schaufler K."/>
            <person name="Gaca A."/>
            <person name="Sgardioli B."/>
            <person name="Wagenaar J."/>
            <person name="Strong T."/>
        </authorList>
    </citation>
    <scope>NUCLEOTIDE SEQUENCE [LARGE SCALE GENOMIC DNA]</scope>
    <source>
        <strain evidence="1 2">669A</strain>
    </source>
</reference>
<dbReference type="Proteomes" id="UP000664601">
    <property type="component" value="Unassembled WGS sequence"/>
</dbReference>
<evidence type="ECO:0000313" key="2">
    <source>
        <dbReference type="Proteomes" id="UP000664601"/>
    </source>
</evidence>
<dbReference type="RefSeq" id="WP_207673115.1">
    <property type="nucleotide sequence ID" value="NZ_JAFREM010000013.1"/>
</dbReference>
<evidence type="ECO:0000313" key="1">
    <source>
        <dbReference type="EMBL" id="MBO1306184.1"/>
    </source>
</evidence>
<comment type="caution">
    <text evidence="1">The sequence shown here is derived from an EMBL/GenBank/DDBJ whole genome shotgun (WGS) entry which is preliminary data.</text>
</comment>
<accession>A0ABS3LCR8</accession>
<proteinExistence type="predicted"/>
<organism evidence="1 2">
    <name type="scientific">Candidatus Enterococcus moelleringii</name>
    <dbReference type="NCBI Taxonomy" id="2815325"/>
    <lineage>
        <taxon>Bacteria</taxon>
        <taxon>Bacillati</taxon>
        <taxon>Bacillota</taxon>
        <taxon>Bacilli</taxon>
        <taxon>Lactobacillales</taxon>
        <taxon>Enterococcaceae</taxon>
        <taxon>Enterococcus</taxon>
    </lineage>
</organism>
<protein>
    <submittedName>
        <fullName evidence="1">Uncharacterized protein</fullName>
    </submittedName>
</protein>
<name>A0ABS3LCR8_9ENTE</name>
<gene>
    <name evidence="1" type="ORF">JZO70_08430</name>
</gene>
<sequence>METLKGTVSHIKILKLSDYPLVYFQLDGQHCLIAKHSLNFLADVEDGMQIAVAGHLNARNQFVTAKYAVMGKTRIMIDMEKFQQAYSVS</sequence>
<dbReference type="EMBL" id="JAFREM010000013">
    <property type="protein sequence ID" value="MBO1306184.1"/>
    <property type="molecule type" value="Genomic_DNA"/>
</dbReference>